<dbReference type="InterPro" id="IPR025361">
    <property type="entry name" value="DUF4265"/>
</dbReference>
<gene>
    <name evidence="1" type="ORF">GA0074692_1628</name>
</gene>
<dbReference type="Pfam" id="PF14085">
    <property type="entry name" value="DUF4265"/>
    <property type="match status" value="1"/>
</dbReference>
<evidence type="ECO:0008006" key="3">
    <source>
        <dbReference type="Google" id="ProtNLM"/>
    </source>
</evidence>
<keyword evidence="2" id="KW-1185">Reference proteome</keyword>
<dbReference type="EMBL" id="FMHW01000002">
    <property type="protein sequence ID" value="SCL23687.1"/>
    <property type="molecule type" value="Genomic_DNA"/>
</dbReference>
<dbReference type="AlphaFoldDB" id="A0A1C6S2P3"/>
<evidence type="ECO:0000313" key="2">
    <source>
        <dbReference type="Proteomes" id="UP000198959"/>
    </source>
</evidence>
<name>A0A1C6S2P3_9ACTN</name>
<proteinExistence type="predicted"/>
<organism evidence="1 2">
    <name type="scientific">Micromonospora pallida</name>
    <dbReference type="NCBI Taxonomy" id="145854"/>
    <lineage>
        <taxon>Bacteria</taxon>
        <taxon>Bacillati</taxon>
        <taxon>Actinomycetota</taxon>
        <taxon>Actinomycetes</taxon>
        <taxon>Micromonosporales</taxon>
        <taxon>Micromonosporaceae</taxon>
        <taxon>Micromonospora</taxon>
    </lineage>
</organism>
<evidence type="ECO:0000313" key="1">
    <source>
        <dbReference type="EMBL" id="SCL23687.1"/>
    </source>
</evidence>
<dbReference type="Proteomes" id="UP000198959">
    <property type="component" value="Unassembled WGS sequence"/>
</dbReference>
<protein>
    <recommendedName>
        <fullName evidence="3">DUF4265 domain-containing protein</fullName>
    </recommendedName>
</protein>
<reference evidence="2" key="1">
    <citation type="submission" date="2016-06" db="EMBL/GenBank/DDBJ databases">
        <authorList>
            <person name="Varghese N."/>
            <person name="Submissions Spin"/>
        </authorList>
    </citation>
    <scope>NUCLEOTIDE SEQUENCE [LARGE SCALE GENOMIC DNA]</scope>
    <source>
        <strain evidence="2">DSM 43817</strain>
    </source>
</reference>
<sequence length="173" mass="18706">MKRGEGGVTSVAPGRPEPAGEGLVKVRFRFAPRDGWLPYDTEGLWAELVDPDRARVANVPFLQDGIAQGDVVRFTTDDGVRWAVGRVEASGNCTIRVLPVPDGPLGRSAQAVHEQFARFGLGGEAFSRELPLVALHVPADADLAAIKGLLKSGEERGWWAFEEACITDAWRDA</sequence>
<accession>A0A1C6S2P3</accession>